<evidence type="ECO:0000313" key="3">
    <source>
        <dbReference type="Proteomes" id="UP000215335"/>
    </source>
</evidence>
<comment type="caution">
    <text evidence="2">The sequence shown here is derived from an EMBL/GenBank/DDBJ whole genome shotgun (WGS) entry which is preliminary data.</text>
</comment>
<dbReference type="AlphaFoldDB" id="A0A232FLE0"/>
<name>A0A232FLE0_9HYME</name>
<gene>
    <name evidence="2" type="ORF">TSAR_006353</name>
</gene>
<accession>A0A232FLE0</accession>
<proteinExistence type="predicted"/>
<feature type="region of interest" description="Disordered" evidence="1">
    <location>
        <begin position="1"/>
        <end position="30"/>
    </location>
</feature>
<dbReference type="Proteomes" id="UP000215335">
    <property type="component" value="Unassembled WGS sequence"/>
</dbReference>
<sequence>MNGENPIPGSTNSAPQSIEKRRPNKSRRPEGLLVKVGHDKTYAEALGKILKKVNPDTSRTMVLGVKQTRSGDVLLKLGRGSDKMAFTAEI</sequence>
<protein>
    <submittedName>
        <fullName evidence="2">Uncharacterized protein</fullName>
    </submittedName>
</protein>
<organism evidence="2 3">
    <name type="scientific">Trichomalopsis sarcophagae</name>
    <dbReference type="NCBI Taxonomy" id="543379"/>
    <lineage>
        <taxon>Eukaryota</taxon>
        <taxon>Metazoa</taxon>
        <taxon>Ecdysozoa</taxon>
        <taxon>Arthropoda</taxon>
        <taxon>Hexapoda</taxon>
        <taxon>Insecta</taxon>
        <taxon>Pterygota</taxon>
        <taxon>Neoptera</taxon>
        <taxon>Endopterygota</taxon>
        <taxon>Hymenoptera</taxon>
        <taxon>Apocrita</taxon>
        <taxon>Proctotrupomorpha</taxon>
        <taxon>Chalcidoidea</taxon>
        <taxon>Pteromalidae</taxon>
        <taxon>Pteromalinae</taxon>
        <taxon>Trichomalopsis</taxon>
    </lineage>
</organism>
<evidence type="ECO:0000256" key="1">
    <source>
        <dbReference type="SAM" id="MobiDB-lite"/>
    </source>
</evidence>
<keyword evidence="3" id="KW-1185">Reference proteome</keyword>
<reference evidence="2 3" key="1">
    <citation type="journal article" date="2017" name="Curr. Biol.">
        <title>The Evolution of Venom by Co-option of Single-Copy Genes.</title>
        <authorList>
            <person name="Martinson E.O."/>
            <person name="Mrinalini"/>
            <person name="Kelkar Y.D."/>
            <person name="Chang C.H."/>
            <person name="Werren J.H."/>
        </authorList>
    </citation>
    <scope>NUCLEOTIDE SEQUENCE [LARGE SCALE GENOMIC DNA]</scope>
    <source>
        <strain evidence="2 3">Alberta</strain>
        <tissue evidence="2">Whole body</tissue>
    </source>
</reference>
<evidence type="ECO:0000313" key="2">
    <source>
        <dbReference type="EMBL" id="OXU31319.1"/>
    </source>
</evidence>
<dbReference type="EMBL" id="NNAY01000069">
    <property type="protein sequence ID" value="OXU31319.1"/>
    <property type="molecule type" value="Genomic_DNA"/>
</dbReference>